<evidence type="ECO:0000313" key="2">
    <source>
        <dbReference type="EMBL" id="KUM48810.1"/>
    </source>
</evidence>
<keyword evidence="1" id="KW-1133">Transmembrane helix</keyword>
<protein>
    <submittedName>
        <fullName evidence="2">Uncharacterized protein</fullName>
    </submittedName>
</protein>
<accession>A0A101M0U2</accession>
<name>A0A101M0U2_PICGL</name>
<comment type="caution">
    <text evidence="2">The sequence shown here is derived from an EMBL/GenBank/DDBJ whole genome shotgun (WGS) entry which is preliminary data.</text>
</comment>
<reference evidence="2" key="1">
    <citation type="journal article" date="2015" name="Genome Biol. Evol.">
        <title>Organellar Genomes of White Spruce (Picea glauca): Assembly and Annotation.</title>
        <authorList>
            <person name="Jackman S.D."/>
            <person name="Warren R.L."/>
            <person name="Gibb E.A."/>
            <person name="Vandervalk B.P."/>
            <person name="Mohamadi H."/>
            <person name="Chu J."/>
            <person name="Raymond A."/>
            <person name="Pleasance S."/>
            <person name="Coope R."/>
            <person name="Wildung M.R."/>
            <person name="Ritland C.E."/>
            <person name="Bousquet J."/>
            <person name="Jones S.J."/>
            <person name="Bohlmann J."/>
            <person name="Birol I."/>
        </authorList>
    </citation>
    <scope>NUCLEOTIDE SEQUENCE [LARGE SCALE GENOMIC DNA]</scope>
    <source>
        <tissue evidence="2">Flushing bud</tissue>
    </source>
</reference>
<dbReference type="EMBL" id="LKAM01000004">
    <property type="protein sequence ID" value="KUM48810.1"/>
    <property type="molecule type" value="Genomic_DNA"/>
</dbReference>
<keyword evidence="1" id="KW-0812">Transmembrane</keyword>
<keyword evidence="2" id="KW-0496">Mitochondrion</keyword>
<feature type="transmembrane region" description="Helical" evidence="1">
    <location>
        <begin position="48"/>
        <end position="71"/>
    </location>
</feature>
<dbReference type="AlphaFoldDB" id="A0A101M0U2"/>
<keyword evidence="1" id="KW-0472">Membrane</keyword>
<geneLocation type="mitochondrion" evidence="2"/>
<gene>
    <name evidence="2" type="ORF">ABT39_MTgene4146</name>
</gene>
<proteinExistence type="predicted"/>
<organism evidence="2">
    <name type="scientific">Picea glauca</name>
    <name type="common">White spruce</name>
    <name type="synonym">Pinus glauca</name>
    <dbReference type="NCBI Taxonomy" id="3330"/>
    <lineage>
        <taxon>Eukaryota</taxon>
        <taxon>Viridiplantae</taxon>
        <taxon>Streptophyta</taxon>
        <taxon>Embryophyta</taxon>
        <taxon>Tracheophyta</taxon>
        <taxon>Spermatophyta</taxon>
        <taxon>Pinopsida</taxon>
        <taxon>Pinidae</taxon>
        <taxon>Conifers I</taxon>
        <taxon>Pinales</taxon>
        <taxon>Pinaceae</taxon>
        <taxon>Picea</taxon>
    </lineage>
</organism>
<sequence length="76" mass="8471">MSSITPPLVPLYVPTMLDIQLESIFSRSKYSCAPSPIPHLFEVRAGPLSYIITGLCLLINAFRAILVNYPFMNQLS</sequence>
<evidence type="ECO:0000256" key="1">
    <source>
        <dbReference type="SAM" id="Phobius"/>
    </source>
</evidence>